<evidence type="ECO:0000313" key="2">
    <source>
        <dbReference type="Proteomes" id="UP000663843"/>
    </source>
</evidence>
<organism evidence="1 2">
    <name type="scientific">Rhizoctonia solani</name>
    <dbReference type="NCBI Taxonomy" id="456999"/>
    <lineage>
        <taxon>Eukaryota</taxon>
        <taxon>Fungi</taxon>
        <taxon>Dikarya</taxon>
        <taxon>Basidiomycota</taxon>
        <taxon>Agaricomycotina</taxon>
        <taxon>Agaricomycetes</taxon>
        <taxon>Cantharellales</taxon>
        <taxon>Ceratobasidiaceae</taxon>
        <taxon>Rhizoctonia</taxon>
    </lineage>
</organism>
<protein>
    <submittedName>
        <fullName evidence="1">Uncharacterized protein</fullName>
    </submittedName>
</protein>
<gene>
    <name evidence="1" type="ORF">RDB_LOCUS2246</name>
</gene>
<reference evidence="1" key="1">
    <citation type="submission" date="2021-01" db="EMBL/GenBank/DDBJ databases">
        <authorList>
            <person name="Kaushik A."/>
        </authorList>
    </citation>
    <scope>NUCLEOTIDE SEQUENCE</scope>
    <source>
        <strain evidence="1">AG2-2IIIB</strain>
    </source>
</reference>
<dbReference type="EMBL" id="CAJMWT010000232">
    <property type="protein sequence ID" value="CAE6340448.1"/>
    <property type="molecule type" value="Genomic_DNA"/>
</dbReference>
<proteinExistence type="predicted"/>
<dbReference type="AlphaFoldDB" id="A0A8H2W8X5"/>
<dbReference type="Proteomes" id="UP000663843">
    <property type="component" value="Unassembled WGS sequence"/>
</dbReference>
<sequence length="205" mass="23256">MTPSTITERAALKVFGIPELAHLICGTIGKGDNVNLLRVCRQLFHDILPFVWEDVDEANILVSMIPGGGIITYDSDWSPYVVMQLPDSLDLTRFKIYAPHVKRFTPSALHVDEYDGWERFLLCTQSIDLLPNLETLCLPALDNTRYTHSHHRTIEADTIKWITAFLSTSLQTLELAPPEVRRSNGDELWLNLPLFHGLMKSVSQK</sequence>
<name>A0A8H2W8X5_9AGAM</name>
<accession>A0A8H2W8X5</accession>
<comment type="caution">
    <text evidence="1">The sequence shown here is derived from an EMBL/GenBank/DDBJ whole genome shotgun (WGS) entry which is preliminary data.</text>
</comment>
<evidence type="ECO:0000313" key="1">
    <source>
        <dbReference type="EMBL" id="CAE6340448.1"/>
    </source>
</evidence>